<proteinExistence type="predicted"/>
<dbReference type="EMBL" id="CP109886">
    <property type="protein sequence ID" value="WCF28992.1"/>
    <property type="molecule type" value="Genomic_DNA"/>
</dbReference>
<feature type="signal peptide" evidence="1">
    <location>
        <begin position="1"/>
        <end position="20"/>
    </location>
</feature>
<keyword evidence="1" id="KW-0732">Signal</keyword>
<sequence>MKLSKIALLITAMTSGGVMANDIVTLKFSDARKDVKGIKAVNAVLNPIGVNVTTIEIPEAAKPILRASESRALTKEEHAFLIKEFNLTQEQLLEQIKLAGRTPAVKGGGVLTEETGFGPYPKVYDMLSLDKETHKGVLEKYGRMHVNSAEDGTDVDEVMTVVSGGPFRWGFTLKDGSIARFQVEKVGLNDKAVRVSYHGLGMHAGIMDAKQGLIVAFVHGPQEFTMRYKANVPLPHAKLLGTNPWIDFSGNYPVVLDKVKH</sequence>
<evidence type="ECO:0000256" key="1">
    <source>
        <dbReference type="SAM" id="SignalP"/>
    </source>
</evidence>
<reference evidence="2" key="1">
    <citation type="journal article" date="2022" name="Phytopathology">
        <title>Complete circularized genome resources of seven strains of Xylella fastidiosa subsp. fastidiosa using hybrid assembly reveals unknown plasmids.</title>
        <authorList>
            <person name="Velasco-Amo M.D.P."/>
            <person name="Arias-Giraldo L.F.F."/>
            <person name="Ecija M.R."/>
            <person name="De La Fuente L."/>
            <person name="Marco-Noales E."/>
            <person name="Moralejo E."/>
            <person name="Navas-Cort J.A."/>
            <person name="Landa B.B."/>
        </authorList>
    </citation>
    <scope>NUCLEOTIDE SEQUENCE</scope>
    <source>
        <strain evidence="2">CFBP8073</strain>
    </source>
</reference>
<reference evidence="2" key="2">
    <citation type="submission" date="2022-10" db="EMBL/GenBank/DDBJ databases">
        <authorList>
            <person name="Landa B."/>
            <person name="Arias-Giraldo L.F."/>
            <person name="Roman-Ecija M."/>
            <person name="Velasco-Amo M.P."/>
            <person name="De La Fuente L."/>
            <person name="Marco-Noales E."/>
            <person name="Moralejo E."/>
        </authorList>
    </citation>
    <scope>NUCLEOTIDE SEQUENCE</scope>
    <source>
        <strain evidence="2">CFBP8073</strain>
    </source>
</reference>
<protein>
    <recommendedName>
        <fullName evidence="4">Secreted protein</fullName>
    </recommendedName>
</protein>
<evidence type="ECO:0000313" key="2">
    <source>
        <dbReference type="EMBL" id="WCF28992.1"/>
    </source>
</evidence>
<accession>A0AAJ5UJ07</accession>
<gene>
    <name evidence="2" type="ORF">OK117_03725</name>
</gene>
<evidence type="ECO:0008006" key="4">
    <source>
        <dbReference type="Google" id="ProtNLM"/>
    </source>
</evidence>
<dbReference type="RefSeq" id="WP_004089018.1">
    <property type="nucleotide sequence ID" value="NZ_CP040799.1"/>
</dbReference>
<dbReference type="AlphaFoldDB" id="A0AAJ5UJ07"/>
<organism evidence="2 3">
    <name type="scientific">Xylella fastidiosa subsp. fastidiosa</name>
    <dbReference type="NCBI Taxonomy" id="644356"/>
    <lineage>
        <taxon>Bacteria</taxon>
        <taxon>Pseudomonadati</taxon>
        <taxon>Pseudomonadota</taxon>
        <taxon>Gammaproteobacteria</taxon>
        <taxon>Lysobacterales</taxon>
        <taxon>Lysobacteraceae</taxon>
        <taxon>Xylella</taxon>
    </lineage>
</organism>
<name>A0AAJ5UJ07_XYLFS</name>
<dbReference type="GeneID" id="93904493"/>
<feature type="chain" id="PRO_5042537068" description="Secreted protein" evidence="1">
    <location>
        <begin position="21"/>
        <end position="261"/>
    </location>
</feature>
<evidence type="ECO:0000313" key="3">
    <source>
        <dbReference type="Proteomes" id="UP001211513"/>
    </source>
</evidence>
<dbReference type="Proteomes" id="UP001211513">
    <property type="component" value="Chromosome"/>
</dbReference>